<evidence type="ECO:0000313" key="3">
    <source>
        <dbReference type="EMBL" id="MBC3791177.1"/>
    </source>
</evidence>
<dbReference type="Proteomes" id="UP000700732">
    <property type="component" value="Unassembled WGS sequence"/>
</dbReference>
<evidence type="ECO:0000256" key="1">
    <source>
        <dbReference type="SAM" id="SignalP"/>
    </source>
</evidence>
<reference evidence="3 4" key="1">
    <citation type="submission" date="2019-06" db="EMBL/GenBank/DDBJ databases">
        <title>Spirosoma utsteinense sp. nov. isolated from Antarctic ice-free soils.</title>
        <authorList>
            <person name="Tahon G."/>
        </authorList>
    </citation>
    <scope>NUCLEOTIDE SEQUENCE [LARGE SCALE GENOMIC DNA]</scope>
    <source>
        <strain evidence="3 4">LMG 31447</strain>
    </source>
</reference>
<dbReference type="RefSeq" id="WP_186736980.1">
    <property type="nucleotide sequence ID" value="NZ_VFIA01000008.1"/>
</dbReference>
<accession>A0ABR6W3Y6</accession>
<dbReference type="EMBL" id="VFIA01000008">
    <property type="protein sequence ID" value="MBC3791177.1"/>
    <property type="molecule type" value="Genomic_DNA"/>
</dbReference>
<keyword evidence="4" id="KW-1185">Reference proteome</keyword>
<comment type="caution">
    <text evidence="3">The sequence shown here is derived from an EMBL/GenBank/DDBJ whole genome shotgun (WGS) entry which is preliminary data.</text>
</comment>
<organism evidence="3 4">
    <name type="scientific">Spirosoma utsteinense</name>
    <dbReference type="NCBI Taxonomy" id="2585773"/>
    <lineage>
        <taxon>Bacteria</taxon>
        <taxon>Pseudomonadati</taxon>
        <taxon>Bacteroidota</taxon>
        <taxon>Cytophagia</taxon>
        <taxon>Cytophagales</taxon>
        <taxon>Cytophagaceae</taxon>
        <taxon>Spirosoma</taxon>
    </lineage>
</organism>
<dbReference type="PANTHER" id="PTHR33446:SF2">
    <property type="entry name" value="PROTEIN TONB"/>
    <property type="match status" value="1"/>
</dbReference>
<dbReference type="InterPro" id="IPR051045">
    <property type="entry name" value="TonB-dependent_transducer"/>
</dbReference>
<feature type="chain" id="PRO_5046973402" description="TonB C-terminal domain-containing protein" evidence="1">
    <location>
        <begin position="28"/>
        <end position="145"/>
    </location>
</feature>
<dbReference type="SUPFAM" id="SSF74653">
    <property type="entry name" value="TolA/TonB C-terminal domain"/>
    <property type="match status" value="1"/>
</dbReference>
<dbReference type="InterPro" id="IPR037682">
    <property type="entry name" value="TonB_C"/>
</dbReference>
<gene>
    <name evidence="3" type="ORF">FH603_1676</name>
</gene>
<evidence type="ECO:0000313" key="4">
    <source>
        <dbReference type="Proteomes" id="UP000700732"/>
    </source>
</evidence>
<feature type="domain" description="TonB C-terminal" evidence="2">
    <location>
        <begin position="59"/>
        <end position="141"/>
    </location>
</feature>
<feature type="signal peptide" evidence="1">
    <location>
        <begin position="1"/>
        <end position="27"/>
    </location>
</feature>
<name>A0ABR6W3Y6_9BACT</name>
<dbReference type="PANTHER" id="PTHR33446">
    <property type="entry name" value="PROTEIN TONB-RELATED"/>
    <property type="match status" value="1"/>
</dbReference>
<evidence type="ECO:0000259" key="2">
    <source>
        <dbReference type="Pfam" id="PF03544"/>
    </source>
</evidence>
<keyword evidence="1" id="KW-0732">Signal</keyword>
<dbReference type="Pfam" id="PF03544">
    <property type="entry name" value="TonB_C"/>
    <property type="match status" value="1"/>
</dbReference>
<dbReference type="Gene3D" id="3.30.1150.10">
    <property type="match status" value="1"/>
</dbReference>
<sequence>MKRTPKVVLWLLSLTTTLLLGQPKATAQARTEPIFTVVEQEPEFPGGKAALSQYLANNIRFPSALMRKNYNTGPVAAKFIIDKAGTVRDVRVTTKPIKKDMQKGMQEFMKTIIAAIEKMPPWRPGQVNGQSVSVFYTLPIEVNMQ</sequence>
<protein>
    <recommendedName>
        <fullName evidence="2">TonB C-terminal domain-containing protein</fullName>
    </recommendedName>
</protein>
<proteinExistence type="predicted"/>